<organism evidence="1 2">
    <name type="scientific">Desmophyllum pertusum</name>
    <dbReference type="NCBI Taxonomy" id="174260"/>
    <lineage>
        <taxon>Eukaryota</taxon>
        <taxon>Metazoa</taxon>
        <taxon>Cnidaria</taxon>
        <taxon>Anthozoa</taxon>
        <taxon>Hexacorallia</taxon>
        <taxon>Scleractinia</taxon>
        <taxon>Caryophylliina</taxon>
        <taxon>Caryophylliidae</taxon>
        <taxon>Desmophyllum</taxon>
    </lineage>
</organism>
<dbReference type="AlphaFoldDB" id="A0A9W9YHK9"/>
<name>A0A9W9YHK9_9CNID</name>
<dbReference type="EMBL" id="MU827399">
    <property type="protein sequence ID" value="KAJ7350100.1"/>
    <property type="molecule type" value="Genomic_DNA"/>
</dbReference>
<dbReference type="Proteomes" id="UP001163046">
    <property type="component" value="Unassembled WGS sequence"/>
</dbReference>
<protein>
    <submittedName>
        <fullName evidence="1">Uncharacterized protein</fullName>
    </submittedName>
</protein>
<sequence length="124" mass="13874">MDNLDVYVAESAVKETDFCVFDLENETYFYFDACDSFCRFQASLYRTLAREDNRSMMIPAVLPSLTRTYFVSQVVGFLVPQLRGAGRATAGYDEPVAACPQGPSTENINLFQSRQTALQISQGD</sequence>
<keyword evidence="2" id="KW-1185">Reference proteome</keyword>
<gene>
    <name evidence="1" type="ORF">OS493_038459</name>
</gene>
<evidence type="ECO:0000313" key="1">
    <source>
        <dbReference type="EMBL" id="KAJ7350100.1"/>
    </source>
</evidence>
<evidence type="ECO:0000313" key="2">
    <source>
        <dbReference type="Proteomes" id="UP001163046"/>
    </source>
</evidence>
<comment type="caution">
    <text evidence="1">The sequence shown here is derived from an EMBL/GenBank/DDBJ whole genome shotgun (WGS) entry which is preliminary data.</text>
</comment>
<proteinExistence type="predicted"/>
<accession>A0A9W9YHK9</accession>
<reference evidence="1" key="1">
    <citation type="submission" date="2023-01" db="EMBL/GenBank/DDBJ databases">
        <title>Genome assembly of the deep-sea coral Lophelia pertusa.</title>
        <authorList>
            <person name="Herrera S."/>
            <person name="Cordes E."/>
        </authorList>
    </citation>
    <scope>NUCLEOTIDE SEQUENCE</scope>
    <source>
        <strain evidence="1">USNM1676648</strain>
        <tissue evidence="1">Polyp</tissue>
    </source>
</reference>